<evidence type="ECO:0000259" key="13">
    <source>
        <dbReference type="SMART" id="SM00478"/>
    </source>
</evidence>
<dbReference type="GO" id="GO:0140078">
    <property type="term" value="F:class I DNA-(apurinic or apyrimidinic site) endonuclease activity"/>
    <property type="evidence" value="ECO:0007669"/>
    <property type="project" value="UniProtKB-EC"/>
</dbReference>
<reference evidence="14 15" key="1">
    <citation type="submission" date="2019-05" db="EMBL/GenBank/DDBJ databases">
        <title>Draft Whole-Genome sequence of the green sulfur bacterium Prosthecochloris vibrioformis DSM 260.</title>
        <authorList>
            <person name="Meyer T.E."/>
            <person name="Kyndt J.A."/>
        </authorList>
    </citation>
    <scope>NUCLEOTIDE SEQUENCE [LARGE SCALE GENOMIC DNA]</scope>
    <source>
        <strain evidence="14 15">DSM 260</strain>
    </source>
</reference>
<dbReference type="AlphaFoldDB" id="A0A5C4S0U7"/>
<dbReference type="SMART" id="SM00525">
    <property type="entry name" value="FES"/>
    <property type="match status" value="1"/>
</dbReference>
<dbReference type="GO" id="GO:0006285">
    <property type="term" value="P:base-excision repair, AP site formation"/>
    <property type="evidence" value="ECO:0007669"/>
    <property type="project" value="TreeGrafter"/>
</dbReference>
<evidence type="ECO:0000313" key="15">
    <source>
        <dbReference type="Proteomes" id="UP000309544"/>
    </source>
</evidence>
<name>A0A5C4S0U7_PROVB</name>
<keyword evidence="8 12" id="KW-0238">DNA-binding</keyword>
<keyword evidence="11 12" id="KW-0326">Glycosidase</keyword>
<evidence type="ECO:0000256" key="3">
    <source>
        <dbReference type="ARBA" id="ARBA00022723"/>
    </source>
</evidence>
<dbReference type="Pfam" id="PF10576">
    <property type="entry name" value="EndIII_4Fe-2S"/>
    <property type="match status" value="1"/>
</dbReference>
<comment type="similarity">
    <text evidence="1 12">Belongs to the Nth/MutY family.</text>
</comment>
<keyword evidence="14" id="KW-0255">Endonuclease</keyword>
<evidence type="ECO:0000256" key="8">
    <source>
        <dbReference type="ARBA" id="ARBA00023125"/>
    </source>
</evidence>
<dbReference type="GO" id="GO:0051539">
    <property type="term" value="F:4 iron, 4 sulfur cluster binding"/>
    <property type="evidence" value="ECO:0007669"/>
    <property type="project" value="UniProtKB-UniRule"/>
</dbReference>
<dbReference type="InterPro" id="IPR023170">
    <property type="entry name" value="HhH_base_excis_C"/>
</dbReference>
<evidence type="ECO:0000256" key="12">
    <source>
        <dbReference type="HAMAP-Rule" id="MF_00942"/>
    </source>
</evidence>
<dbReference type="Gene3D" id="1.10.1670.10">
    <property type="entry name" value="Helix-hairpin-Helix base-excision DNA repair enzymes (C-terminal)"/>
    <property type="match status" value="1"/>
</dbReference>
<dbReference type="SMART" id="SM00478">
    <property type="entry name" value="ENDO3c"/>
    <property type="match status" value="1"/>
</dbReference>
<gene>
    <name evidence="12 14" type="primary">nth</name>
    <name evidence="14" type="ORF">FGF68_06385</name>
</gene>
<proteinExistence type="inferred from homology"/>
<evidence type="ECO:0000256" key="1">
    <source>
        <dbReference type="ARBA" id="ARBA00008343"/>
    </source>
</evidence>
<keyword evidence="15" id="KW-1185">Reference proteome</keyword>
<dbReference type="CDD" id="cd00056">
    <property type="entry name" value="ENDO3c"/>
    <property type="match status" value="1"/>
</dbReference>
<feature type="domain" description="HhH-GPD" evidence="13">
    <location>
        <begin position="39"/>
        <end position="186"/>
    </location>
</feature>
<dbReference type="Proteomes" id="UP000309544">
    <property type="component" value="Unassembled WGS sequence"/>
</dbReference>
<keyword evidence="7 12" id="KW-0411">Iron-sulfur</keyword>
<evidence type="ECO:0000256" key="4">
    <source>
        <dbReference type="ARBA" id="ARBA00022763"/>
    </source>
</evidence>
<keyword evidence="6 12" id="KW-0408">Iron</keyword>
<dbReference type="GO" id="GO:0003677">
    <property type="term" value="F:DNA binding"/>
    <property type="evidence" value="ECO:0007669"/>
    <property type="project" value="UniProtKB-UniRule"/>
</dbReference>
<comment type="cofactor">
    <cofactor evidence="12">
        <name>[4Fe-4S] cluster</name>
        <dbReference type="ChEBI" id="CHEBI:49883"/>
    </cofactor>
    <text evidence="12">Binds 1 [4Fe-4S] cluster.</text>
</comment>
<dbReference type="FunFam" id="1.10.340.30:FF:000001">
    <property type="entry name" value="Endonuclease III"/>
    <property type="match status" value="1"/>
</dbReference>
<keyword evidence="5 12" id="KW-0378">Hydrolase</keyword>
<dbReference type="SUPFAM" id="SSF48150">
    <property type="entry name" value="DNA-glycosylase"/>
    <property type="match status" value="1"/>
</dbReference>
<feature type="binding site" evidence="12">
    <location>
        <position position="188"/>
    </location>
    <ligand>
        <name>[4Fe-4S] cluster</name>
        <dbReference type="ChEBI" id="CHEBI:49883"/>
    </ligand>
</feature>
<evidence type="ECO:0000256" key="7">
    <source>
        <dbReference type="ARBA" id="ARBA00023014"/>
    </source>
</evidence>
<dbReference type="EC" id="4.2.99.18" evidence="12"/>
<dbReference type="Pfam" id="PF00633">
    <property type="entry name" value="HHH"/>
    <property type="match status" value="1"/>
</dbReference>
<dbReference type="FunFam" id="1.10.1670.10:FF:000001">
    <property type="entry name" value="Endonuclease III"/>
    <property type="match status" value="1"/>
</dbReference>
<dbReference type="InterPro" id="IPR005759">
    <property type="entry name" value="Nth"/>
</dbReference>
<dbReference type="RefSeq" id="WP_139626584.1">
    <property type="nucleotide sequence ID" value="NZ_VDCI01000004.1"/>
</dbReference>
<evidence type="ECO:0000256" key="2">
    <source>
        <dbReference type="ARBA" id="ARBA00022485"/>
    </source>
</evidence>
<evidence type="ECO:0000256" key="11">
    <source>
        <dbReference type="ARBA" id="ARBA00023295"/>
    </source>
</evidence>
<keyword evidence="2 12" id="KW-0004">4Fe-4S</keyword>
<comment type="caution">
    <text evidence="14">The sequence shown here is derived from an EMBL/GenBank/DDBJ whole genome shotgun (WGS) entry which is preliminary data.</text>
</comment>
<evidence type="ECO:0000256" key="6">
    <source>
        <dbReference type="ARBA" id="ARBA00023004"/>
    </source>
</evidence>
<dbReference type="PIRSF" id="PIRSF001435">
    <property type="entry name" value="Nth"/>
    <property type="match status" value="1"/>
</dbReference>
<accession>A0A5C4S0U7</accession>
<comment type="catalytic activity">
    <reaction evidence="12">
        <text>2'-deoxyribonucleotide-(2'-deoxyribose 5'-phosphate)-2'-deoxyribonucleotide-DNA = a 3'-end 2'-deoxyribonucleotide-(2,3-dehydro-2,3-deoxyribose 5'-phosphate)-DNA + a 5'-end 5'-phospho-2'-deoxyribonucleoside-DNA + H(+)</text>
        <dbReference type="Rhea" id="RHEA:66592"/>
        <dbReference type="Rhea" id="RHEA-COMP:13180"/>
        <dbReference type="Rhea" id="RHEA-COMP:16897"/>
        <dbReference type="Rhea" id="RHEA-COMP:17067"/>
        <dbReference type="ChEBI" id="CHEBI:15378"/>
        <dbReference type="ChEBI" id="CHEBI:136412"/>
        <dbReference type="ChEBI" id="CHEBI:157695"/>
        <dbReference type="ChEBI" id="CHEBI:167181"/>
        <dbReference type="EC" id="4.2.99.18"/>
    </reaction>
</comment>
<dbReference type="EMBL" id="VDCI01000004">
    <property type="protein sequence ID" value="TNJ36687.1"/>
    <property type="molecule type" value="Genomic_DNA"/>
</dbReference>
<dbReference type="InterPro" id="IPR003651">
    <property type="entry name" value="Endonuclease3_FeS-loop_motif"/>
</dbReference>
<dbReference type="InterPro" id="IPR000445">
    <property type="entry name" value="HhH_motif"/>
</dbReference>
<feature type="binding site" evidence="12">
    <location>
        <position position="195"/>
    </location>
    <ligand>
        <name>[4Fe-4S] cluster</name>
        <dbReference type="ChEBI" id="CHEBI:49883"/>
    </ligand>
</feature>
<keyword evidence="14" id="KW-0540">Nuclease</keyword>
<keyword evidence="10 12" id="KW-0456">Lyase</keyword>
<dbReference type="InterPro" id="IPR011257">
    <property type="entry name" value="DNA_glycosylase"/>
</dbReference>
<evidence type="ECO:0000313" key="14">
    <source>
        <dbReference type="EMBL" id="TNJ36687.1"/>
    </source>
</evidence>
<dbReference type="NCBIfam" id="TIGR01083">
    <property type="entry name" value="nth"/>
    <property type="match status" value="1"/>
</dbReference>
<feature type="binding site" evidence="12">
    <location>
        <position position="204"/>
    </location>
    <ligand>
        <name>[4Fe-4S] cluster</name>
        <dbReference type="ChEBI" id="CHEBI:49883"/>
    </ligand>
</feature>
<keyword evidence="4 12" id="KW-0227">DNA damage</keyword>
<sequence length="211" mass="23478">MTPAEKIPLLHVAFSMKFPSPKSELRYDTPFQLLIATIMAAQSTDRKVNEINQTLFSICPDAVSMAATDLNTIRDTIKSINYYNNKAKNIHTVSKILLTEHGGTVPSTREELERLPGVGRKTANVVLANAFGQPVMAVDTHVQRVSNRIGLCSTTTPRETEDELIAIIPPGQVADFHHYLLLHGRYTCKARKPECETCPVTHVCDTYKSEK</sequence>
<comment type="function">
    <text evidence="12">DNA repair enzyme that has both DNA N-glycosylase activity and AP-lyase activity. The DNA N-glycosylase activity releases various damaged pyrimidines from DNA by cleaving the N-glycosidic bond, leaving an AP (apurinic/apyrimidinic) site. The AP-lyase activity cleaves the phosphodiester bond 3' to the AP site by a beta-elimination, leaving a 3'-terminal unsaturated sugar and a product with a terminal 5'-phosphate.</text>
</comment>
<dbReference type="InterPro" id="IPR004036">
    <property type="entry name" value="Endonuclease-III-like_CS2"/>
</dbReference>
<evidence type="ECO:0000256" key="9">
    <source>
        <dbReference type="ARBA" id="ARBA00023204"/>
    </source>
</evidence>
<keyword evidence="9 12" id="KW-0234">DNA repair</keyword>
<dbReference type="InterPro" id="IPR003265">
    <property type="entry name" value="HhH-GPD_domain"/>
</dbReference>
<evidence type="ECO:0000256" key="10">
    <source>
        <dbReference type="ARBA" id="ARBA00023239"/>
    </source>
</evidence>
<dbReference type="Gene3D" id="1.10.340.30">
    <property type="entry name" value="Hypothetical protein, domain 2"/>
    <property type="match status" value="1"/>
</dbReference>
<dbReference type="PROSITE" id="PS01155">
    <property type="entry name" value="ENDONUCLEASE_III_2"/>
    <property type="match status" value="1"/>
</dbReference>
<dbReference type="HAMAP" id="MF_00942">
    <property type="entry name" value="Nth"/>
    <property type="match status" value="1"/>
</dbReference>
<dbReference type="GO" id="GO:0019104">
    <property type="term" value="F:DNA N-glycosylase activity"/>
    <property type="evidence" value="ECO:0007669"/>
    <property type="project" value="UniProtKB-UniRule"/>
</dbReference>
<evidence type="ECO:0000256" key="5">
    <source>
        <dbReference type="ARBA" id="ARBA00022801"/>
    </source>
</evidence>
<keyword evidence="3 12" id="KW-0479">Metal-binding</keyword>
<dbReference type="GO" id="GO:0046872">
    <property type="term" value="F:metal ion binding"/>
    <property type="evidence" value="ECO:0007669"/>
    <property type="project" value="UniProtKB-KW"/>
</dbReference>
<organism evidence="14 15">
    <name type="scientific">Prosthecochloris vibrioformis</name>
    <name type="common">Chlorobium vibrioforme</name>
    <dbReference type="NCBI Taxonomy" id="1098"/>
    <lineage>
        <taxon>Bacteria</taxon>
        <taxon>Pseudomonadati</taxon>
        <taxon>Chlorobiota</taxon>
        <taxon>Chlorobiia</taxon>
        <taxon>Chlorobiales</taxon>
        <taxon>Chlorobiaceae</taxon>
        <taxon>Prosthecochloris</taxon>
    </lineage>
</organism>
<protein>
    <recommendedName>
        <fullName evidence="12">Endonuclease III</fullName>
        <ecNumber evidence="12">4.2.99.18</ecNumber>
    </recommendedName>
    <alternativeName>
        <fullName evidence="12">DNA-(apurinic or apyrimidinic site) lyase</fullName>
    </alternativeName>
</protein>
<dbReference type="Pfam" id="PF00730">
    <property type="entry name" value="HhH-GPD"/>
    <property type="match status" value="1"/>
</dbReference>
<dbReference type="PANTHER" id="PTHR10359:SF18">
    <property type="entry name" value="ENDONUCLEASE III"/>
    <property type="match status" value="1"/>
</dbReference>
<feature type="binding site" evidence="12">
    <location>
        <position position="198"/>
    </location>
    <ligand>
        <name>[4Fe-4S] cluster</name>
        <dbReference type="ChEBI" id="CHEBI:49883"/>
    </ligand>
</feature>
<dbReference type="PANTHER" id="PTHR10359">
    <property type="entry name" value="A/G-SPECIFIC ADENINE GLYCOSYLASE/ENDONUCLEASE III"/>
    <property type="match status" value="1"/>
</dbReference>